<gene>
    <name evidence="1" type="ORF">RAK27_12930</name>
</gene>
<comment type="caution">
    <text evidence="1">The sequence shown here is derived from an EMBL/GenBank/DDBJ whole genome shotgun (WGS) entry which is preliminary data.</text>
</comment>
<protein>
    <recommendedName>
        <fullName evidence="3">WxL domain-containing protein</fullName>
    </recommendedName>
</protein>
<dbReference type="AlphaFoldDB" id="A0AAW9K8J7"/>
<dbReference type="RefSeq" id="WP_322809278.1">
    <property type="nucleotide sequence ID" value="NZ_JAVBVO010000003.1"/>
</dbReference>
<dbReference type="EMBL" id="JAVBVO010000003">
    <property type="protein sequence ID" value="MDZ5759561.1"/>
    <property type="molecule type" value="Genomic_DNA"/>
</dbReference>
<proteinExistence type="predicted"/>
<organism evidence="1 2">
    <name type="scientific">Carnobacterium maltaromaticum</name>
    <name type="common">Carnobacterium piscicola</name>
    <dbReference type="NCBI Taxonomy" id="2751"/>
    <lineage>
        <taxon>Bacteria</taxon>
        <taxon>Bacillati</taxon>
        <taxon>Bacillota</taxon>
        <taxon>Bacilli</taxon>
        <taxon>Lactobacillales</taxon>
        <taxon>Carnobacteriaceae</taxon>
        <taxon>Carnobacterium</taxon>
    </lineage>
</organism>
<name>A0AAW9K8J7_CARML</name>
<evidence type="ECO:0000313" key="2">
    <source>
        <dbReference type="Proteomes" id="UP001290462"/>
    </source>
</evidence>
<sequence length="179" mass="18864">MKKLTMVTIGISILGGTVLGGFAPAIGAAETATSQANINILGGELSITEAEDIAFGEIKIDGKDHTKDGNDISVKFSDYRGSAAEGFELKVKSDNAFANKGLNLELTPKSINNEQGTIGAKFELTDEFNQLVSGDKDMITGEATDYDLLVGTQLIASKKAKAGAYQTILTWDLSATPNE</sequence>
<dbReference type="Proteomes" id="UP001290462">
    <property type="component" value="Unassembled WGS sequence"/>
</dbReference>
<evidence type="ECO:0000313" key="1">
    <source>
        <dbReference type="EMBL" id="MDZ5759561.1"/>
    </source>
</evidence>
<accession>A0AAW9K8J7</accession>
<reference evidence="1" key="1">
    <citation type="submission" date="2023-08" db="EMBL/GenBank/DDBJ databases">
        <title>Genomic characterization of piscicolin 126 produced by Carnobacterium maltaromaticum CM22 strain isolated from salmon (Salmo salar).</title>
        <authorList>
            <person name="Gonzalez-Gragera E."/>
            <person name="Garcia-Lopez J.D."/>
            <person name="Teso-Perez C."/>
            <person name="Gimenez-Hernandez I."/>
            <person name="Peralta-Sanchez J.M."/>
            <person name="Valdivia E."/>
            <person name="Montalban-Lopez M."/>
            <person name="Martin-Platero A.M."/>
            <person name="Banos A."/>
            <person name="Martinez-Bueno M."/>
        </authorList>
    </citation>
    <scope>NUCLEOTIDE SEQUENCE</scope>
    <source>
        <strain evidence="1">CM22</strain>
    </source>
</reference>
<evidence type="ECO:0008006" key="3">
    <source>
        <dbReference type="Google" id="ProtNLM"/>
    </source>
</evidence>